<dbReference type="InterPro" id="IPR001989">
    <property type="entry name" value="Radical_activat_CS"/>
</dbReference>
<dbReference type="PANTHER" id="PTHR30352:SF5">
    <property type="entry name" value="PYRUVATE FORMATE-LYASE 1-ACTIVATING ENZYME"/>
    <property type="match status" value="1"/>
</dbReference>
<dbReference type="InterPro" id="IPR034465">
    <property type="entry name" value="Pyruvate_for-lyase_activase"/>
</dbReference>
<keyword evidence="9 15" id="KW-0949">S-adenosyl-L-methionine</keyword>
<comment type="caution">
    <text evidence="17">The sequence shown here is derived from an EMBL/GenBank/DDBJ whole genome shotgun (WGS) entry which is preliminary data.</text>
</comment>
<evidence type="ECO:0000259" key="16">
    <source>
        <dbReference type="PROSITE" id="PS51918"/>
    </source>
</evidence>
<keyword evidence="17" id="KW-0456">Lyase</keyword>
<feature type="domain" description="Radical SAM core" evidence="16">
    <location>
        <begin position="15"/>
        <end position="244"/>
    </location>
</feature>
<dbReference type="PIRSF" id="PIRSF000371">
    <property type="entry name" value="PFL_act_enz"/>
    <property type="match status" value="1"/>
</dbReference>
<keyword evidence="11 15" id="KW-0560">Oxidoreductase</keyword>
<organism evidence="17 18">
    <name type="scientific">Staphylococcus shinii</name>
    <dbReference type="NCBI Taxonomy" id="2912228"/>
    <lineage>
        <taxon>Bacteria</taxon>
        <taxon>Bacillati</taxon>
        <taxon>Bacillota</taxon>
        <taxon>Bacilli</taxon>
        <taxon>Bacillales</taxon>
        <taxon>Staphylococcaceae</taxon>
        <taxon>Staphylococcus</taxon>
    </lineage>
</organism>
<dbReference type="RefSeq" id="WP_119586335.1">
    <property type="nucleotide sequence ID" value="NZ_JAWVBH010000001.1"/>
</dbReference>
<keyword evidence="13 15" id="KW-0411">Iron-sulfur</keyword>
<dbReference type="GO" id="GO:0006006">
    <property type="term" value="P:glucose metabolic process"/>
    <property type="evidence" value="ECO:0007669"/>
    <property type="project" value="UniProtKB-KW"/>
</dbReference>
<evidence type="ECO:0000313" key="18">
    <source>
        <dbReference type="Proteomes" id="UP000286317"/>
    </source>
</evidence>
<dbReference type="SFLD" id="SFLDG01118">
    <property type="entry name" value="activating_enzymes__group_2"/>
    <property type="match status" value="1"/>
</dbReference>
<evidence type="ECO:0000256" key="5">
    <source>
        <dbReference type="ARBA" id="ARBA00021356"/>
    </source>
</evidence>
<evidence type="ECO:0000256" key="2">
    <source>
        <dbReference type="ARBA" id="ARBA00004496"/>
    </source>
</evidence>
<dbReference type="GO" id="GO:0005737">
    <property type="term" value="C:cytoplasm"/>
    <property type="evidence" value="ECO:0007669"/>
    <property type="project" value="UniProtKB-SubCell"/>
</dbReference>
<keyword evidence="7 15" id="KW-0963">Cytoplasm</keyword>
<dbReference type="InterPro" id="IPR040074">
    <property type="entry name" value="BssD/PflA/YjjW"/>
</dbReference>
<dbReference type="OrthoDB" id="9782387at2"/>
<evidence type="ECO:0000256" key="11">
    <source>
        <dbReference type="ARBA" id="ARBA00023002"/>
    </source>
</evidence>
<evidence type="ECO:0000256" key="3">
    <source>
        <dbReference type="ARBA" id="ARBA00009777"/>
    </source>
</evidence>
<evidence type="ECO:0000256" key="12">
    <source>
        <dbReference type="ARBA" id="ARBA00023004"/>
    </source>
</evidence>
<comment type="similarity">
    <text evidence="3 15">Belongs to the organic radical-activating enzymes family.</text>
</comment>
<dbReference type="AlphaFoldDB" id="A0A418ICD2"/>
<dbReference type="PANTHER" id="PTHR30352">
    <property type="entry name" value="PYRUVATE FORMATE-LYASE-ACTIVATING ENZYME"/>
    <property type="match status" value="1"/>
</dbReference>
<dbReference type="InterPro" id="IPR007197">
    <property type="entry name" value="rSAM"/>
</dbReference>
<dbReference type="InterPro" id="IPR034457">
    <property type="entry name" value="Organic_radical-activating"/>
</dbReference>
<keyword evidence="10 15" id="KW-0479">Metal-binding</keyword>
<dbReference type="PROSITE" id="PS01087">
    <property type="entry name" value="RADICAL_ACTIVATING"/>
    <property type="match status" value="1"/>
</dbReference>
<comment type="cofactor">
    <cofactor evidence="15">
        <name>[4Fe-4S] cluster</name>
        <dbReference type="ChEBI" id="CHEBI:49883"/>
    </cofactor>
    <text evidence="15">Binds 1 [4Fe-4S] cluster. The cluster is coordinated with 3 cysteines and an exchangeable S-adenosyl-L-methionine.</text>
</comment>
<evidence type="ECO:0000256" key="7">
    <source>
        <dbReference type="ARBA" id="ARBA00022490"/>
    </source>
</evidence>
<comment type="function">
    <text evidence="1 15">Activation of pyruvate formate-lyase under anaerobic conditions by generation of an organic free radical, using S-adenosylmethionine and reduced flavodoxin as cosubstrates to produce 5'-deoxy-adenosine.</text>
</comment>
<reference evidence="17 18" key="1">
    <citation type="journal article" date="2016" name="Front. Microbiol.">
        <title>Comprehensive Phylogenetic Analysis of Bovine Non-aureus Staphylococci Species Based on Whole-Genome Sequencing.</title>
        <authorList>
            <person name="Naushad S."/>
            <person name="Barkema H.W."/>
            <person name="Luby C."/>
            <person name="Condas L.A."/>
            <person name="Nobrega D.B."/>
            <person name="Carson D.A."/>
            <person name="De Buck J."/>
        </authorList>
    </citation>
    <scope>NUCLEOTIDE SEQUENCE [LARGE SCALE GENOMIC DNA]</scope>
    <source>
        <strain evidence="17 18">SNUC 4554</strain>
    </source>
</reference>
<proteinExistence type="inferred from homology"/>
<keyword evidence="6 15" id="KW-0004">4Fe-4S</keyword>
<evidence type="ECO:0000256" key="8">
    <source>
        <dbReference type="ARBA" id="ARBA00022526"/>
    </source>
</evidence>
<comment type="subcellular location">
    <subcellularLocation>
        <location evidence="2 15">Cytoplasm</location>
    </subcellularLocation>
</comment>
<dbReference type="SUPFAM" id="SSF102114">
    <property type="entry name" value="Radical SAM enzymes"/>
    <property type="match status" value="1"/>
</dbReference>
<evidence type="ECO:0000313" key="17">
    <source>
        <dbReference type="EMBL" id="RIM97064.1"/>
    </source>
</evidence>
<keyword evidence="8" id="KW-0313">Glucose metabolism</keyword>
<dbReference type="GO" id="GO:0051539">
    <property type="term" value="F:4 iron, 4 sulfur cluster binding"/>
    <property type="evidence" value="ECO:0007669"/>
    <property type="project" value="UniProtKB-UniRule"/>
</dbReference>
<name>A0A418ICD2_9STAP</name>
<evidence type="ECO:0000256" key="1">
    <source>
        <dbReference type="ARBA" id="ARBA00003141"/>
    </source>
</evidence>
<dbReference type="CDD" id="cd01335">
    <property type="entry name" value="Radical_SAM"/>
    <property type="match status" value="1"/>
</dbReference>
<dbReference type="EC" id="1.97.1.4" evidence="4 15"/>
<sequence length="251" mass="28286">MLKGHLHSVESMGTVDGPGIRYILFMQGCLLRCLYCHNPDTWKVNELSREVTVDEMVDEITSFKPYFEASGGGVTISGGEPLLQMPFVTALFKALKANGIHTCIDTSAGCANDTLAFQRHFDKLLKYTDLILLDIKHIDNEKHIALTEKPNTQILKIAKKLSDVKQPVWIRHVLVPGYTDAKEDLIQLGAFINTLDNVEKFELLPYHQLGVHKWKAMNLSYPLNKVQPPTDNDVKLAYQLVNFKGNIPLKI</sequence>
<dbReference type="SFLD" id="SFLDS00029">
    <property type="entry name" value="Radical_SAM"/>
    <property type="match status" value="1"/>
</dbReference>
<dbReference type="InterPro" id="IPR012839">
    <property type="entry name" value="Organic_radical_activase"/>
</dbReference>
<dbReference type="GO" id="GO:0046872">
    <property type="term" value="F:metal ion binding"/>
    <property type="evidence" value="ECO:0007669"/>
    <property type="project" value="UniProtKB-UniRule"/>
</dbReference>
<dbReference type="SFLD" id="SFLDG01066">
    <property type="entry name" value="organic_radical-activating_enz"/>
    <property type="match status" value="1"/>
</dbReference>
<dbReference type="InterPro" id="IPR012838">
    <property type="entry name" value="PFL1_activating"/>
</dbReference>
<dbReference type="PROSITE" id="PS51918">
    <property type="entry name" value="RADICAL_SAM"/>
    <property type="match status" value="1"/>
</dbReference>
<accession>A0A418ICD2</accession>
<dbReference type="GO" id="GO:0016829">
    <property type="term" value="F:lyase activity"/>
    <property type="evidence" value="ECO:0007669"/>
    <property type="project" value="UniProtKB-KW"/>
</dbReference>
<dbReference type="EMBL" id="QXUF01000135">
    <property type="protein sequence ID" value="RIM97064.1"/>
    <property type="molecule type" value="Genomic_DNA"/>
</dbReference>
<keyword evidence="17" id="KW-0670">Pyruvate</keyword>
<evidence type="ECO:0000256" key="15">
    <source>
        <dbReference type="RuleBase" id="RU362053"/>
    </source>
</evidence>
<gene>
    <name evidence="17" type="primary">pflA</name>
    <name evidence="17" type="ORF">BU112_13205</name>
</gene>
<dbReference type="Proteomes" id="UP000286317">
    <property type="component" value="Unassembled WGS sequence"/>
</dbReference>
<evidence type="ECO:0000256" key="9">
    <source>
        <dbReference type="ARBA" id="ARBA00022691"/>
    </source>
</evidence>
<dbReference type="SFLD" id="SFLDF00278">
    <property type="entry name" value="pyruvate_formate-lyase_activas"/>
    <property type="match status" value="1"/>
</dbReference>
<keyword evidence="18" id="KW-1185">Reference proteome</keyword>
<keyword evidence="8" id="KW-0119">Carbohydrate metabolism</keyword>
<evidence type="ECO:0000256" key="14">
    <source>
        <dbReference type="ARBA" id="ARBA00047533"/>
    </source>
</evidence>
<dbReference type="GO" id="GO:0043365">
    <property type="term" value="F:[formate-C-acetyltransferase]-activating enzyme activity"/>
    <property type="evidence" value="ECO:0007669"/>
    <property type="project" value="UniProtKB-UniRule"/>
</dbReference>
<dbReference type="Pfam" id="PF04055">
    <property type="entry name" value="Radical_SAM"/>
    <property type="match status" value="1"/>
</dbReference>
<protein>
    <recommendedName>
        <fullName evidence="5 15">Pyruvate formate-lyase-activating enzyme</fullName>
        <ecNumber evidence="4 15">1.97.1.4</ecNumber>
    </recommendedName>
</protein>
<evidence type="ECO:0000256" key="13">
    <source>
        <dbReference type="ARBA" id="ARBA00023014"/>
    </source>
</evidence>
<evidence type="ECO:0000256" key="4">
    <source>
        <dbReference type="ARBA" id="ARBA00012303"/>
    </source>
</evidence>
<evidence type="ECO:0000256" key="6">
    <source>
        <dbReference type="ARBA" id="ARBA00022485"/>
    </source>
</evidence>
<dbReference type="InterPro" id="IPR058240">
    <property type="entry name" value="rSAM_sf"/>
</dbReference>
<dbReference type="NCBIfam" id="TIGR02493">
    <property type="entry name" value="PFLA"/>
    <property type="match status" value="1"/>
</dbReference>
<dbReference type="InterPro" id="IPR013785">
    <property type="entry name" value="Aldolase_TIM"/>
</dbReference>
<keyword evidence="12 15" id="KW-0408">Iron</keyword>
<comment type="catalytic activity">
    <reaction evidence="14 15">
        <text>glycyl-[formate C-acetyltransferase] + reduced [flavodoxin] + S-adenosyl-L-methionine = glycin-2-yl radical-[formate C-acetyltransferase] + semiquinone [flavodoxin] + 5'-deoxyadenosine + L-methionine + H(+)</text>
        <dbReference type="Rhea" id="RHEA:19225"/>
        <dbReference type="Rhea" id="RHEA-COMP:10622"/>
        <dbReference type="Rhea" id="RHEA-COMP:12190"/>
        <dbReference type="Rhea" id="RHEA-COMP:12191"/>
        <dbReference type="Rhea" id="RHEA-COMP:14480"/>
        <dbReference type="ChEBI" id="CHEBI:15378"/>
        <dbReference type="ChEBI" id="CHEBI:17319"/>
        <dbReference type="ChEBI" id="CHEBI:29947"/>
        <dbReference type="ChEBI" id="CHEBI:32722"/>
        <dbReference type="ChEBI" id="CHEBI:57618"/>
        <dbReference type="ChEBI" id="CHEBI:57844"/>
        <dbReference type="ChEBI" id="CHEBI:59789"/>
        <dbReference type="ChEBI" id="CHEBI:140311"/>
        <dbReference type="EC" id="1.97.1.4"/>
    </reaction>
</comment>
<evidence type="ECO:0000256" key="10">
    <source>
        <dbReference type="ARBA" id="ARBA00022723"/>
    </source>
</evidence>
<dbReference type="Gene3D" id="3.20.20.70">
    <property type="entry name" value="Aldolase class I"/>
    <property type="match status" value="1"/>
</dbReference>